<accession>A0A1G6M299</accession>
<proteinExistence type="predicted"/>
<evidence type="ECO:0000313" key="1">
    <source>
        <dbReference type="EMBL" id="SDC49424.1"/>
    </source>
</evidence>
<keyword evidence="2" id="KW-1185">Reference proteome</keyword>
<dbReference type="STRING" id="67344.SAMN05216505_102347"/>
<dbReference type="Proteomes" id="UP000182100">
    <property type="component" value="Unassembled WGS sequence"/>
</dbReference>
<dbReference type="RefSeq" id="WP_175400288.1">
    <property type="nucleotide sequence ID" value="NZ_FMZK01000002.1"/>
</dbReference>
<dbReference type="AlphaFoldDB" id="A0A1G6M299"/>
<sequence length="47" mass="5163">MPPPALDRPLPLVRRTIASVLVDGNLMPDRAAADEALDTLFLTEYAR</sequence>
<reference evidence="2" key="1">
    <citation type="submission" date="2016-10" db="EMBL/GenBank/DDBJ databases">
        <authorList>
            <person name="Varghese N."/>
            <person name="Submissions S."/>
        </authorList>
    </citation>
    <scope>NUCLEOTIDE SEQUENCE [LARGE SCALE GENOMIC DNA]</scope>
    <source>
        <strain evidence="2">CGMCC 4.3504</strain>
    </source>
</reference>
<gene>
    <name evidence="1" type="ORF">SAMN05216505_102347</name>
</gene>
<organism evidence="1 2">
    <name type="scientific">Streptomyces prasinopilosus</name>
    <dbReference type="NCBI Taxonomy" id="67344"/>
    <lineage>
        <taxon>Bacteria</taxon>
        <taxon>Bacillati</taxon>
        <taxon>Actinomycetota</taxon>
        <taxon>Actinomycetes</taxon>
        <taxon>Kitasatosporales</taxon>
        <taxon>Streptomycetaceae</taxon>
        <taxon>Streptomyces</taxon>
    </lineage>
</organism>
<evidence type="ECO:0000313" key="2">
    <source>
        <dbReference type="Proteomes" id="UP000182100"/>
    </source>
</evidence>
<dbReference type="EMBL" id="FMZK01000002">
    <property type="protein sequence ID" value="SDC49424.1"/>
    <property type="molecule type" value="Genomic_DNA"/>
</dbReference>
<protein>
    <submittedName>
        <fullName evidence="1">Uncharacterized protein</fullName>
    </submittedName>
</protein>
<name>A0A1G6M299_9ACTN</name>